<protein>
    <submittedName>
        <fullName evidence="3">Uncharacterized protein</fullName>
    </submittedName>
</protein>
<feature type="compositionally biased region" description="Polar residues" evidence="1">
    <location>
        <begin position="248"/>
        <end position="260"/>
    </location>
</feature>
<accession>A0A851G9N6</accession>
<reference evidence="3 4" key="1">
    <citation type="submission" date="2020-07" db="EMBL/GenBank/DDBJ databases">
        <title>Roseicoccus Jingziensis gen. nov., sp. nov., isolated from coastal seawater.</title>
        <authorList>
            <person name="Feng X."/>
        </authorList>
    </citation>
    <scope>NUCLEOTIDE SEQUENCE [LARGE SCALE GENOMIC DNA]</scope>
    <source>
        <strain evidence="3 4">N1E253</strain>
    </source>
</reference>
<keyword evidence="2" id="KW-0732">Signal</keyword>
<evidence type="ECO:0000313" key="3">
    <source>
        <dbReference type="EMBL" id="NWK54428.1"/>
    </source>
</evidence>
<feature type="signal peptide" evidence="2">
    <location>
        <begin position="1"/>
        <end position="22"/>
    </location>
</feature>
<organism evidence="3 4">
    <name type="scientific">Oceaniferula marina</name>
    <dbReference type="NCBI Taxonomy" id="2748318"/>
    <lineage>
        <taxon>Bacteria</taxon>
        <taxon>Pseudomonadati</taxon>
        <taxon>Verrucomicrobiota</taxon>
        <taxon>Verrucomicrobiia</taxon>
        <taxon>Verrucomicrobiales</taxon>
        <taxon>Verrucomicrobiaceae</taxon>
        <taxon>Oceaniferula</taxon>
    </lineage>
</organism>
<comment type="caution">
    <text evidence="3">The sequence shown here is derived from an EMBL/GenBank/DDBJ whole genome shotgun (WGS) entry which is preliminary data.</text>
</comment>
<dbReference type="AlphaFoldDB" id="A0A851G9N6"/>
<dbReference type="EMBL" id="JACBAZ010000001">
    <property type="protein sequence ID" value="NWK54428.1"/>
    <property type="molecule type" value="Genomic_DNA"/>
</dbReference>
<evidence type="ECO:0000256" key="2">
    <source>
        <dbReference type="SAM" id="SignalP"/>
    </source>
</evidence>
<sequence length="260" mass="26553">MKTTTILTIGTAILISTAISQADITLKAPGATSAIGTSTPGSLTLDAGNHKKYEITGYAVDAGQTNQGLSVSASVNGTRIFSGISLVKKGGVSVVTLDTPIVIKDANAIISLSYDGSEDPKSGVSVEILATITDATVEPVGTLKAPLVVKNDGLELPLLNWSISKFLDNEAVTPPSTGGGNEDESSSEDAANVGKGKSNNGHGNNLDGIDVSNPGKSAEKWASYGKFDTDYNGDGEYEDDEGRGGGSAMSNTPVKNTVSQ</sequence>
<evidence type="ECO:0000256" key="1">
    <source>
        <dbReference type="SAM" id="MobiDB-lite"/>
    </source>
</evidence>
<evidence type="ECO:0000313" key="4">
    <source>
        <dbReference type="Proteomes" id="UP000557872"/>
    </source>
</evidence>
<feature type="chain" id="PRO_5032826295" evidence="2">
    <location>
        <begin position="23"/>
        <end position="260"/>
    </location>
</feature>
<name>A0A851G9N6_9BACT</name>
<keyword evidence="4" id="KW-1185">Reference proteome</keyword>
<proteinExistence type="predicted"/>
<dbReference type="Proteomes" id="UP000557872">
    <property type="component" value="Unassembled WGS sequence"/>
</dbReference>
<feature type="compositionally biased region" description="Low complexity" evidence="1">
    <location>
        <begin position="192"/>
        <end position="205"/>
    </location>
</feature>
<feature type="compositionally biased region" description="Acidic residues" evidence="1">
    <location>
        <begin position="231"/>
        <end position="241"/>
    </location>
</feature>
<gene>
    <name evidence="3" type="ORF">HW115_02315</name>
</gene>
<dbReference type="RefSeq" id="WP_178930958.1">
    <property type="nucleotide sequence ID" value="NZ_JACBAZ010000001.1"/>
</dbReference>
<feature type="region of interest" description="Disordered" evidence="1">
    <location>
        <begin position="172"/>
        <end position="260"/>
    </location>
</feature>